<dbReference type="Gene3D" id="3.80.10.10">
    <property type="entry name" value="Ribonuclease Inhibitor"/>
    <property type="match status" value="1"/>
</dbReference>
<organism evidence="3 4">
    <name type="scientific">Fopius arisanus</name>
    <dbReference type="NCBI Taxonomy" id="64838"/>
    <lineage>
        <taxon>Eukaryota</taxon>
        <taxon>Metazoa</taxon>
        <taxon>Ecdysozoa</taxon>
        <taxon>Arthropoda</taxon>
        <taxon>Hexapoda</taxon>
        <taxon>Insecta</taxon>
        <taxon>Pterygota</taxon>
        <taxon>Neoptera</taxon>
        <taxon>Endopterygota</taxon>
        <taxon>Hymenoptera</taxon>
        <taxon>Apocrita</taxon>
        <taxon>Ichneumonoidea</taxon>
        <taxon>Braconidae</taxon>
        <taxon>Opiinae</taxon>
        <taxon>Fopius</taxon>
    </lineage>
</organism>
<reference evidence="4" key="1">
    <citation type="submission" date="2025-08" db="UniProtKB">
        <authorList>
            <consortium name="RefSeq"/>
        </authorList>
    </citation>
    <scope>IDENTIFICATION</scope>
    <source>
        <strain evidence="4">USDA-PBARC FA_bdor</strain>
        <tissue evidence="4">Whole organism</tissue>
    </source>
</reference>
<dbReference type="PANTHER" id="PTHR24373">
    <property type="entry name" value="SLIT RELATED LEUCINE-RICH REPEAT NEURONAL PROTEIN"/>
    <property type="match status" value="1"/>
</dbReference>
<dbReference type="Pfam" id="PF13855">
    <property type="entry name" value="LRR_8"/>
    <property type="match status" value="1"/>
</dbReference>
<keyword evidence="3" id="KW-1185">Reference proteome</keyword>
<dbReference type="GeneID" id="105269451"/>
<evidence type="ECO:0000313" key="3">
    <source>
        <dbReference type="Proteomes" id="UP000694866"/>
    </source>
</evidence>
<feature type="signal peptide" evidence="2">
    <location>
        <begin position="1"/>
        <end position="18"/>
    </location>
</feature>
<dbReference type="KEGG" id="fas:105269451"/>
<name>A0A9R1TD30_9HYME</name>
<dbReference type="GO" id="GO:0031012">
    <property type="term" value="C:extracellular matrix"/>
    <property type="evidence" value="ECO:0007669"/>
    <property type="project" value="TreeGrafter"/>
</dbReference>
<evidence type="ECO:0000256" key="2">
    <source>
        <dbReference type="SAM" id="SignalP"/>
    </source>
</evidence>
<keyword evidence="1 2" id="KW-0732">Signal</keyword>
<dbReference type="AlphaFoldDB" id="A0A9R1TD30"/>
<evidence type="ECO:0000313" key="4">
    <source>
        <dbReference type="RefSeq" id="XP_011308014.1"/>
    </source>
</evidence>
<dbReference type="InterPro" id="IPR001611">
    <property type="entry name" value="Leu-rich_rpt"/>
</dbReference>
<dbReference type="GO" id="GO:0005615">
    <property type="term" value="C:extracellular space"/>
    <property type="evidence" value="ECO:0007669"/>
    <property type="project" value="TreeGrafter"/>
</dbReference>
<dbReference type="PANTHER" id="PTHR24373:SF370">
    <property type="entry name" value="FISH-LIPS, ISOFORM E"/>
    <property type="match status" value="1"/>
</dbReference>
<dbReference type="SUPFAM" id="SSF52058">
    <property type="entry name" value="L domain-like"/>
    <property type="match status" value="1"/>
</dbReference>
<protein>
    <submittedName>
        <fullName evidence="4">Vasorin-like</fullName>
    </submittedName>
</protein>
<proteinExistence type="predicted"/>
<dbReference type="RefSeq" id="XP_011308014.1">
    <property type="nucleotide sequence ID" value="XM_011309712.1"/>
</dbReference>
<dbReference type="OrthoDB" id="2013775at2759"/>
<dbReference type="InterPro" id="IPR032675">
    <property type="entry name" value="LRR_dom_sf"/>
</dbReference>
<sequence length="248" mass="27644">MKIIIAISLVSLVLSVLGDRRNCKLNKSKVVVCEDAGLITRVFHPADDNNLTLDLNGSSTIQRNAFKNVNNWQLQLILPEEGAPHTLFLESGSFRGVGYTTNLDIQNANIVFDGNPWEDLGDLAILRCKNCGFTEVPTEILESFPKLEELYLEDHRIDVIHENAFASLKNLTVLTLTREKPITLEPGWLNGLDQLEELTIAANSFTLAPGIFDGLKKLDTLRLRGKIDNSTIPKIYDSIKTLTNLEVD</sequence>
<evidence type="ECO:0000256" key="1">
    <source>
        <dbReference type="ARBA" id="ARBA00022729"/>
    </source>
</evidence>
<dbReference type="Proteomes" id="UP000694866">
    <property type="component" value="Unplaced"/>
</dbReference>
<accession>A0A9R1TD30</accession>
<gene>
    <name evidence="4" type="primary">LOC105269451</name>
</gene>
<feature type="chain" id="PRO_5040110353" evidence="2">
    <location>
        <begin position="19"/>
        <end position="248"/>
    </location>
</feature>
<dbReference type="InterPro" id="IPR050328">
    <property type="entry name" value="Dev_Immune_Receptor"/>
</dbReference>